<organism evidence="1 2">
    <name type="scientific">Bacillus albus</name>
    <dbReference type="NCBI Taxonomy" id="2026189"/>
    <lineage>
        <taxon>Bacteria</taxon>
        <taxon>Bacillati</taxon>
        <taxon>Bacillota</taxon>
        <taxon>Bacilli</taxon>
        <taxon>Bacillales</taxon>
        <taxon>Bacillaceae</taxon>
        <taxon>Bacillus</taxon>
        <taxon>Bacillus cereus group</taxon>
    </lineage>
</organism>
<protein>
    <submittedName>
        <fullName evidence="1">Uncharacterized protein</fullName>
    </submittedName>
</protein>
<dbReference type="EMBL" id="MAOE01000102">
    <property type="protein sequence ID" value="OJD61308.1"/>
    <property type="molecule type" value="Genomic_DNA"/>
</dbReference>
<name>A0A1J9UCC5_9BACI</name>
<accession>A0A1J9UCC5</accession>
<dbReference type="RefSeq" id="WP_071758581.1">
    <property type="nucleotide sequence ID" value="NZ_CBCSIO010000024.1"/>
</dbReference>
<proteinExistence type="predicted"/>
<reference evidence="1 2" key="1">
    <citation type="submission" date="2016-06" db="EMBL/GenBank/DDBJ databases">
        <title>First insights into the genetic diversity and population structure of in the Bacillus cereus group bacteria from diverse marine environments.</title>
        <authorList>
            <person name="Liu Y."/>
            <person name="Lai Q."/>
            <person name="Shao Z."/>
        </authorList>
    </citation>
    <scope>NUCLEOTIDE SEQUENCE [LARGE SCALE GENOMIC DNA]</scope>
    <source>
        <strain evidence="1 2">N35-10-2</strain>
    </source>
</reference>
<evidence type="ECO:0000313" key="1">
    <source>
        <dbReference type="EMBL" id="OJD61308.1"/>
    </source>
</evidence>
<dbReference type="Proteomes" id="UP000181873">
    <property type="component" value="Unassembled WGS sequence"/>
</dbReference>
<comment type="caution">
    <text evidence="1">The sequence shown here is derived from an EMBL/GenBank/DDBJ whole genome shotgun (WGS) entry which is preliminary data.</text>
</comment>
<gene>
    <name evidence="1" type="ORF">BAU25_15740</name>
</gene>
<evidence type="ECO:0000313" key="2">
    <source>
        <dbReference type="Proteomes" id="UP000181873"/>
    </source>
</evidence>
<sequence length="140" mass="16090">MVAEGTESRADAIEEAITEVSTEQINVIKHLTQAKKQLQEISETRSRKDALRDSISALEAQLKYYSDTKKFEDAIKYIQTEYNIPRKIIGDAKMIWDLIHDKTPDVLHGCTINSDLSEAEALYWIDRIMALTKYLAREIE</sequence>
<dbReference type="AlphaFoldDB" id="A0A1J9UCC5"/>